<dbReference type="EMBL" id="BGPR01098412">
    <property type="protein sequence ID" value="GBM49130.1"/>
    <property type="molecule type" value="Genomic_DNA"/>
</dbReference>
<dbReference type="EMBL" id="BGPR01098401">
    <property type="protein sequence ID" value="GBM49072.1"/>
    <property type="molecule type" value="Genomic_DNA"/>
</dbReference>
<dbReference type="EMBL" id="BGPR01098402">
    <property type="protein sequence ID" value="GBM49085.1"/>
    <property type="molecule type" value="Genomic_DNA"/>
</dbReference>
<evidence type="ECO:0000313" key="2">
    <source>
        <dbReference type="EMBL" id="GBM49085.1"/>
    </source>
</evidence>
<evidence type="ECO:0000313" key="4">
    <source>
        <dbReference type="EMBL" id="GBM49166.1"/>
    </source>
</evidence>
<proteinExistence type="predicted"/>
<organism evidence="1 5">
    <name type="scientific">Araneus ventricosus</name>
    <name type="common">Orbweaver spider</name>
    <name type="synonym">Epeira ventricosa</name>
    <dbReference type="NCBI Taxonomy" id="182803"/>
    <lineage>
        <taxon>Eukaryota</taxon>
        <taxon>Metazoa</taxon>
        <taxon>Ecdysozoa</taxon>
        <taxon>Arthropoda</taxon>
        <taxon>Chelicerata</taxon>
        <taxon>Arachnida</taxon>
        <taxon>Araneae</taxon>
        <taxon>Araneomorphae</taxon>
        <taxon>Entelegynae</taxon>
        <taxon>Araneoidea</taxon>
        <taxon>Araneidae</taxon>
        <taxon>Araneus</taxon>
    </lineage>
</organism>
<keyword evidence="5" id="KW-1185">Reference proteome</keyword>
<sequence length="107" mass="12054">MFLVILNLVQKTTPDPAPLIHRRFDNVGLSVHQVHGEKRKHEAQVTVKTDSKSLTITETARTIALSVQQLTNSQSEQVSKEISRTPETFKDDSSQQLLGFHTFPGRM</sequence>
<name>A0A4Y2G5E6_ARAVE</name>
<evidence type="ECO:0000313" key="3">
    <source>
        <dbReference type="EMBL" id="GBM49130.1"/>
    </source>
</evidence>
<protein>
    <submittedName>
        <fullName evidence="1">Uncharacterized protein</fullName>
    </submittedName>
</protein>
<comment type="caution">
    <text evidence="1">The sequence shown here is derived from an EMBL/GenBank/DDBJ whole genome shotgun (WGS) entry which is preliminary data.</text>
</comment>
<dbReference type="AlphaFoldDB" id="A0A4Y2G5E6"/>
<reference evidence="1 5" key="1">
    <citation type="journal article" date="2019" name="Sci. Rep.">
        <title>Orb-weaving spider Araneus ventricosus genome elucidates the spidroin gene catalogue.</title>
        <authorList>
            <person name="Kono N."/>
            <person name="Nakamura H."/>
            <person name="Ohtoshi R."/>
            <person name="Moran D.A.P."/>
            <person name="Shinohara A."/>
            <person name="Yoshida Y."/>
            <person name="Fujiwara M."/>
            <person name="Mori M."/>
            <person name="Tomita M."/>
            <person name="Arakawa K."/>
        </authorList>
    </citation>
    <scope>NUCLEOTIDE SEQUENCE [LARGE SCALE GENOMIC DNA]</scope>
</reference>
<gene>
    <name evidence="3" type="ORF">AVEN_132382_1</name>
    <name evidence="4" type="ORF">AVEN_167209_1</name>
    <name evidence="1" type="ORF">AVEN_197605_1</name>
    <name evidence="2" type="ORF">AVEN_228838_1</name>
</gene>
<evidence type="ECO:0000313" key="1">
    <source>
        <dbReference type="EMBL" id="GBM49072.1"/>
    </source>
</evidence>
<dbReference type="EMBL" id="BGPR01098416">
    <property type="protein sequence ID" value="GBM49166.1"/>
    <property type="molecule type" value="Genomic_DNA"/>
</dbReference>
<dbReference type="Proteomes" id="UP000499080">
    <property type="component" value="Unassembled WGS sequence"/>
</dbReference>
<accession>A0A4Y2G5E6</accession>
<evidence type="ECO:0000313" key="5">
    <source>
        <dbReference type="Proteomes" id="UP000499080"/>
    </source>
</evidence>